<keyword evidence="1" id="KW-0597">Phosphoprotein</keyword>
<dbReference type="InterPro" id="IPR017441">
    <property type="entry name" value="Protein_kinase_ATP_BS"/>
</dbReference>
<dbReference type="Gene3D" id="1.20.1270.60">
    <property type="entry name" value="Arfaptin homology (AH) domain/BAR domain"/>
    <property type="match status" value="1"/>
</dbReference>
<dbReference type="Pfam" id="PF00611">
    <property type="entry name" value="FCH"/>
    <property type="match status" value="1"/>
</dbReference>
<evidence type="ECO:0000256" key="4">
    <source>
        <dbReference type="ARBA" id="ARBA00022777"/>
    </source>
</evidence>
<dbReference type="InterPro" id="IPR000719">
    <property type="entry name" value="Prot_kinase_dom"/>
</dbReference>
<keyword evidence="6 13" id="KW-0175">Coiled coil</keyword>
<dbReference type="PROSITE" id="PS00107">
    <property type="entry name" value="PROTEIN_KINASE_ATP"/>
    <property type="match status" value="1"/>
</dbReference>
<evidence type="ECO:0000256" key="15">
    <source>
        <dbReference type="SAM" id="Coils"/>
    </source>
</evidence>
<gene>
    <name evidence="19" type="primary">FES</name>
</gene>
<dbReference type="SUPFAM" id="SSF56112">
    <property type="entry name" value="Protein kinase-like (PK-like)"/>
    <property type="match status" value="1"/>
</dbReference>
<dbReference type="GO" id="GO:0004715">
    <property type="term" value="F:non-membrane spanning protein tyrosine kinase activity"/>
    <property type="evidence" value="ECO:0007669"/>
    <property type="project" value="UniProtKB-EC"/>
</dbReference>
<organism evidence="19 20">
    <name type="scientific">Cebus imitator</name>
    <name type="common">Panamanian white-faced capuchin</name>
    <name type="synonym">Cebus capucinus imitator</name>
    <dbReference type="NCBI Taxonomy" id="2715852"/>
    <lineage>
        <taxon>Eukaryota</taxon>
        <taxon>Metazoa</taxon>
        <taxon>Chordata</taxon>
        <taxon>Craniata</taxon>
        <taxon>Vertebrata</taxon>
        <taxon>Euteleostomi</taxon>
        <taxon>Mammalia</taxon>
        <taxon>Eutheria</taxon>
        <taxon>Euarchontoglires</taxon>
        <taxon>Primates</taxon>
        <taxon>Haplorrhini</taxon>
        <taxon>Platyrrhini</taxon>
        <taxon>Cebidae</taxon>
        <taxon>Cebinae</taxon>
        <taxon>Cebus</taxon>
    </lineage>
</organism>
<dbReference type="PROSITE" id="PS50011">
    <property type="entry name" value="PROTEIN_KINASE_DOM"/>
    <property type="match status" value="1"/>
</dbReference>
<dbReference type="InterPro" id="IPR008266">
    <property type="entry name" value="Tyr_kinase_AS"/>
</dbReference>
<keyword evidence="2 10" id="KW-0808">Transferase</keyword>
<keyword evidence="10" id="KW-0963">Cytoplasm</keyword>
<evidence type="ECO:0000256" key="1">
    <source>
        <dbReference type="ARBA" id="ARBA00022553"/>
    </source>
</evidence>
<feature type="domain" description="Protein kinase" evidence="17">
    <location>
        <begin position="490"/>
        <end position="751"/>
    </location>
</feature>
<accession>A0A2K5S739</accession>
<evidence type="ECO:0000256" key="7">
    <source>
        <dbReference type="ARBA" id="ARBA00023137"/>
    </source>
</evidence>
<feature type="binding site" evidence="12 14">
    <location>
        <position position="519"/>
    </location>
    <ligand>
        <name>ATP</name>
        <dbReference type="ChEBI" id="CHEBI:30616"/>
    </ligand>
</feature>
<dbReference type="PROSITE" id="PS51741">
    <property type="entry name" value="F_BAR"/>
    <property type="match status" value="1"/>
</dbReference>
<keyword evidence="5 10" id="KW-0067">ATP-binding</keyword>
<dbReference type="GeneTree" id="ENSGT00940000158881"/>
<evidence type="ECO:0000256" key="6">
    <source>
        <dbReference type="ARBA" id="ARBA00023054"/>
    </source>
</evidence>
<dbReference type="InterPro" id="IPR036860">
    <property type="entry name" value="SH2_dom_sf"/>
</dbReference>
<keyword evidence="7 10" id="KW-0829">Tyrosine-protein kinase</keyword>
<dbReference type="GO" id="GO:0005829">
    <property type="term" value="C:cytosol"/>
    <property type="evidence" value="ECO:0007669"/>
    <property type="project" value="UniProtKB-ARBA"/>
</dbReference>
<dbReference type="FunFam" id="1.10.510.10:FF:000212">
    <property type="entry name" value="Tyrosine-protein kinase"/>
    <property type="match status" value="1"/>
</dbReference>
<feature type="region of interest" description="Disordered" evidence="16">
    <location>
        <begin position="393"/>
        <end position="419"/>
    </location>
</feature>
<reference evidence="19" key="1">
    <citation type="submission" date="2025-08" db="UniProtKB">
        <authorList>
            <consortium name="Ensembl"/>
        </authorList>
    </citation>
    <scope>IDENTIFICATION</scope>
</reference>
<evidence type="ECO:0000256" key="12">
    <source>
        <dbReference type="PIRSR" id="PIRSR000632-2"/>
    </source>
</evidence>
<dbReference type="InterPro" id="IPR001245">
    <property type="entry name" value="Ser-Thr/Tyr_kinase_cat_dom"/>
</dbReference>
<dbReference type="Gene3D" id="1.10.287.160">
    <property type="entry name" value="HR1 repeat"/>
    <property type="match status" value="1"/>
</dbReference>
<dbReference type="PANTHER" id="PTHR24418">
    <property type="entry name" value="TYROSINE-PROTEIN KINASE"/>
    <property type="match status" value="1"/>
</dbReference>
<dbReference type="Gene3D" id="3.30.200.20">
    <property type="entry name" value="Phosphorylase Kinase, domain 1"/>
    <property type="match status" value="1"/>
</dbReference>
<proteinExistence type="inferred from homology"/>
<dbReference type="InterPro" id="IPR001060">
    <property type="entry name" value="FCH_dom"/>
</dbReference>
<keyword evidence="3 10" id="KW-0547">Nucleotide-binding</keyword>
<feature type="coiled-coil region" evidence="15">
    <location>
        <begin position="134"/>
        <end position="168"/>
    </location>
</feature>
<evidence type="ECO:0000259" key="18">
    <source>
        <dbReference type="PROSITE" id="PS51741"/>
    </source>
</evidence>
<evidence type="ECO:0000256" key="14">
    <source>
        <dbReference type="PROSITE-ProRule" id="PRU10141"/>
    </source>
</evidence>
<feature type="binding site" evidence="12">
    <location>
        <begin position="496"/>
        <end position="504"/>
    </location>
    <ligand>
        <name>ATP</name>
        <dbReference type="ChEBI" id="CHEBI:30616"/>
    </ligand>
</feature>
<dbReference type="Proteomes" id="UP000233040">
    <property type="component" value="Unassembled WGS sequence"/>
</dbReference>
<evidence type="ECO:0000256" key="3">
    <source>
        <dbReference type="ARBA" id="ARBA00022741"/>
    </source>
</evidence>
<comment type="subcellular location">
    <subcellularLocation>
        <location evidence="10">Cytoplasm</location>
        <location evidence="10">Cytoskeleton</location>
    </subcellularLocation>
</comment>
<dbReference type="PROSITE" id="PS00109">
    <property type="entry name" value="PROTEIN_KINASE_TYR"/>
    <property type="match status" value="1"/>
</dbReference>
<evidence type="ECO:0000256" key="13">
    <source>
        <dbReference type="PROSITE-ProRule" id="PRU01077"/>
    </source>
</evidence>
<dbReference type="PIRSF" id="PIRSF000632">
    <property type="entry name" value="TyrPK_fps"/>
    <property type="match status" value="1"/>
</dbReference>
<comment type="subunit">
    <text evidence="9">Homooligomer. Interacts with BCR. Interacts (when activated, via coiled coil domain) with TRIM28. Interacts (via SH2 domain) with phosphorylated EZR, MS4A2/FCER1B and HCLS1/HS1. Interacts with phosphorylated KIT. Interacts with FLT3. Interacts (via F-BAR domain) with soluble tubulin. Interacts (via SH2 domain) with microtubules.</text>
</comment>
<comment type="catalytic activity">
    <reaction evidence="10">
        <text>L-tyrosyl-[protein] + ATP = O-phospho-L-tyrosyl-[protein] + ADP + H(+)</text>
        <dbReference type="Rhea" id="RHEA:10596"/>
        <dbReference type="Rhea" id="RHEA-COMP:10136"/>
        <dbReference type="Rhea" id="RHEA-COMP:20101"/>
        <dbReference type="ChEBI" id="CHEBI:15378"/>
        <dbReference type="ChEBI" id="CHEBI:30616"/>
        <dbReference type="ChEBI" id="CHEBI:46858"/>
        <dbReference type="ChEBI" id="CHEBI:61978"/>
        <dbReference type="ChEBI" id="CHEBI:456216"/>
        <dbReference type="EC" id="2.7.10.2"/>
    </reaction>
</comment>
<evidence type="ECO:0000313" key="20">
    <source>
        <dbReference type="Proteomes" id="UP000233040"/>
    </source>
</evidence>
<dbReference type="AlphaFoldDB" id="A0A2K5S739"/>
<evidence type="ECO:0000256" key="8">
    <source>
        <dbReference type="ARBA" id="ARBA00058669"/>
    </source>
</evidence>
<keyword evidence="10" id="KW-0206">Cytoskeleton</keyword>
<evidence type="ECO:0000256" key="16">
    <source>
        <dbReference type="SAM" id="MobiDB-lite"/>
    </source>
</evidence>
<dbReference type="SMART" id="SM00055">
    <property type="entry name" value="FCH"/>
    <property type="match status" value="1"/>
</dbReference>
<dbReference type="GO" id="GO:0005524">
    <property type="term" value="F:ATP binding"/>
    <property type="evidence" value="ECO:0007669"/>
    <property type="project" value="UniProtKB-UniRule"/>
</dbReference>
<feature type="compositionally biased region" description="Basic and acidic residues" evidence="16">
    <location>
        <begin position="402"/>
        <end position="418"/>
    </location>
</feature>
<dbReference type="FunFam" id="3.30.200.20:FF:000089">
    <property type="entry name" value="Tyrosine-protein kinase"/>
    <property type="match status" value="1"/>
</dbReference>
<dbReference type="PRINTS" id="PR00109">
    <property type="entry name" value="TYRKINASE"/>
</dbReference>
<dbReference type="SMART" id="SM00219">
    <property type="entry name" value="TyrKc"/>
    <property type="match status" value="1"/>
</dbReference>
<evidence type="ECO:0000256" key="11">
    <source>
        <dbReference type="PIRSR" id="PIRSR000632-1"/>
    </source>
</evidence>
<dbReference type="InterPro" id="IPR031160">
    <property type="entry name" value="F_BAR_dom"/>
</dbReference>
<reference evidence="19" key="2">
    <citation type="submission" date="2025-09" db="UniProtKB">
        <authorList>
            <consortium name="Ensembl"/>
        </authorList>
    </citation>
    <scope>IDENTIFICATION</scope>
</reference>
<dbReference type="InterPro" id="IPR011009">
    <property type="entry name" value="Kinase-like_dom_sf"/>
</dbReference>
<dbReference type="GO" id="GO:0015630">
    <property type="term" value="C:microtubule cytoskeleton"/>
    <property type="evidence" value="ECO:0007669"/>
    <property type="project" value="UniProtKB-ARBA"/>
</dbReference>
<dbReference type="InterPro" id="IPR020635">
    <property type="entry name" value="Tyr_kinase_cat_dom"/>
</dbReference>
<feature type="domain" description="F-BAR" evidence="18">
    <location>
        <begin position="1"/>
        <end position="259"/>
    </location>
</feature>
<evidence type="ECO:0000313" key="19">
    <source>
        <dbReference type="Ensembl" id="ENSCCAP00000036196.1"/>
    </source>
</evidence>
<protein>
    <recommendedName>
        <fullName evidence="10">Tyrosine-protein kinase</fullName>
        <ecNumber evidence="10">2.7.10.2</ecNumber>
    </recommendedName>
</protein>
<dbReference type="Gene3D" id="3.30.505.10">
    <property type="entry name" value="SH2 domain"/>
    <property type="match status" value="1"/>
</dbReference>
<dbReference type="FunFam" id="1.20.1270.60:FF:000030">
    <property type="entry name" value="Tyrosine-protein kinase"/>
    <property type="match status" value="1"/>
</dbReference>
<evidence type="ECO:0000259" key="17">
    <source>
        <dbReference type="PROSITE" id="PS50011"/>
    </source>
</evidence>
<dbReference type="Gene3D" id="1.10.510.10">
    <property type="entry name" value="Transferase(Phosphotransferase) domain 1"/>
    <property type="match status" value="1"/>
</dbReference>
<feature type="active site" description="Proton acceptor" evidence="11">
    <location>
        <position position="612"/>
    </location>
</feature>
<dbReference type="InterPro" id="IPR050198">
    <property type="entry name" value="Non-receptor_tyrosine_kinases"/>
</dbReference>
<dbReference type="FunFam" id="1.10.287.160:FF:000006">
    <property type="entry name" value="Tyrosine-protein kinase"/>
    <property type="match status" value="1"/>
</dbReference>
<comment type="function">
    <text evidence="8">Tyrosine-protein kinase that acts downstream of cell surface receptors and plays a role in the regulation of the actin cytoskeleton, microtubule assembly, cell attachment and cell spreading. Plays a role in FCER1 (high affinity immunoglobulin epsilon receptor)-mediated signaling in mast cells. Acts down-stream of the activated FCER1 receptor and the mast/stem cell growth factor receptor KIT. Plays a role in the regulation of mast cell degranulation. Plays a role in the regulation of cell differentiation and promotes neurite outgrowth in response to NGF signaling. Plays a role in cell scattering and cell migration in response to HGF-induced activation of EZR. Phosphorylates BCR and down-regulates BCR kinase activity. Phosphorylates HCLS1/HS1, PECAM1, STAT3 and TRIM28.</text>
</comment>
<evidence type="ECO:0000256" key="5">
    <source>
        <dbReference type="ARBA" id="ARBA00022840"/>
    </source>
</evidence>
<dbReference type="Pfam" id="PF07714">
    <property type="entry name" value="PK_Tyr_Ser-Thr"/>
    <property type="match status" value="1"/>
</dbReference>
<keyword evidence="20" id="KW-1185">Reference proteome</keyword>
<dbReference type="InterPro" id="IPR027267">
    <property type="entry name" value="AH/BAR_dom_sf"/>
</dbReference>
<dbReference type="InterPro" id="IPR016250">
    <property type="entry name" value="Tyr-prot_kinase_Fes/Fps"/>
</dbReference>
<dbReference type="Ensembl" id="ENSCCAT00000053980.1">
    <property type="protein sequence ID" value="ENSCCAP00000036196.1"/>
    <property type="gene ID" value="ENSCCAG00000035985.1"/>
</dbReference>
<keyword evidence="4 10" id="KW-0418">Kinase</keyword>
<evidence type="ECO:0000256" key="9">
    <source>
        <dbReference type="ARBA" id="ARBA00065982"/>
    </source>
</evidence>
<name>A0A2K5S739_CEBIM</name>
<dbReference type="SUPFAM" id="SSF103657">
    <property type="entry name" value="BAR/IMD domain-like"/>
    <property type="match status" value="1"/>
</dbReference>
<sequence length="751" mass="85304">MGFSSELCSPQGHGVLQQMQEAELRLLEGMRKWMAQRVKSDREYAGLLHHMSLQDSGGQGRGIPDSPISQSWAEITSQTEGLSRLLRQHAEDLNSGPLSKLSLLIRERQQLRKTYSEQWQQLQQELTKTHSQDIEKLKSQYRALARDSANAKRKYQEASKDKDRDKAKDKYVRSLWKLFAHHNRYVLGVRAAQLHHQHHHQRLLPSLLRSLQDLHEEMARILKEILQEYLEISSLVQDEVVSIHQEMAAAAARIQPEAEYQGFLRQYGSAPDVPPCVTFDESLLEEGEPLEPGELQLNELTVESVQHTLTSVTDELAVATETVFSRQEVVMQLQQELQNEEQNTHPRGRVQLLGKRQALQEALQGLQVAMCSQAKLQAQQELLQTKLEQLGPGEPPPVLFLQDDRHSTSSSEQEREGGRTPTLEILKSHISGIFRPKFSNLYRLEGEGFPSIPLLIDHLLSTQQPLTKKSGVVLHRPVPKDKWVLNHEDLVLGEQIGRGNFGEVFSGRLRADNSLVAVKSCRETLPPDLKARFLQEARILKQYSHPNIVRLIGVCTQKQPIYIVMELVQGGDFLTFLRTEGARLRVKTLLQMVGDAAAGMEYLESKCCIHRDLAARNCLVTEKNVLKISDFGMSREEADGVYASSGGLRQVPVKWTAPEALNYGRYSSESDVWSFGILLWETFSLGASPYPNLSNQQTREFVEKGGRLPCPELCPDAVFRLMEQCWAYEPGQRPSFSTIYQELQSIRKRHR</sequence>
<dbReference type="EC" id="2.7.10.2" evidence="10"/>
<evidence type="ECO:0000256" key="10">
    <source>
        <dbReference type="PIRNR" id="PIRNR000632"/>
    </source>
</evidence>
<comment type="similarity">
    <text evidence="10">Belongs to the protein kinase superfamily. Tyr protein kinase family. Fes/fps subfamily.</text>
</comment>
<evidence type="ECO:0000256" key="2">
    <source>
        <dbReference type="ARBA" id="ARBA00022679"/>
    </source>
</evidence>